<reference evidence="3" key="1">
    <citation type="submission" date="2021-01" db="UniProtKB">
        <authorList>
            <consortium name="EnsemblMetazoa"/>
        </authorList>
    </citation>
    <scope>IDENTIFICATION</scope>
</reference>
<dbReference type="EnsemblMetazoa" id="XM_022803192">
    <property type="protein sequence ID" value="XP_022658927"/>
    <property type="gene ID" value="LOC111249385"/>
</dbReference>
<sequence length="234" mass="26798">MVNWKRPLTLIYRDNHKFGSALYEPTLEECERRYTGSLQTTSFRSDRPDIAVFDKSPLVGSSFRRTSSSYKTPRPKSLFEDLHEQRSASCTRPTLDPNKDESLHHRCKLTEDRGTIRRKQISRQGSSAVRELKSELEQLQARIGDNEKAARQDASVLRDIMGGRMMEMAAKIREAEMYNEECQKIIRKQSQLMGDLQSYCAGLERKLADTIDELAASNNKVKGLYIQLETVCGD</sequence>
<accession>A0A7M7JYA6</accession>
<dbReference type="EnsemblMetazoa" id="XM_022803191">
    <property type="protein sequence ID" value="XP_022658926"/>
    <property type="gene ID" value="LOC111249385"/>
</dbReference>
<evidence type="ECO:0000256" key="2">
    <source>
        <dbReference type="SAM" id="MobiDB-lite"/>
    </source>
</evidence>
<dbReference type="OrthoDB" id="6424647at2759"/>
<dbReference type="KEGG" id="vde:111249385"/>
<keyword evidence="1" id="KW-0175">Coiled coil</keyword>
<feature type="region of interest" description="Disordered" evidence="2">
    <location>
        <begin position="83"/>
        <end position="102"/>
    </location>
</feature>
<proteinExistence type="predicted"/>
<dbReference type="Proteomes" id="UP000594260">
    <property type="component" value="Unplaced"/>
</dbReference>
<name>A0A7M7JYA6_VARDE</name>
<evidence type="ECO:0000313" key="3">
    <source>
        <dbReference type="EnsemblMetazoa" id="XP_022658927"/>
    </source>
</evidence>
<dbReference type="AlphaFoldDB" id="A0A7M7JYA6"/>
<evidence type="ECO:0000313" key="4">
    <source>
        <dbReference type="Proteomes" id="UP000594260"/>
    </source>
</evidence>
<dbReference type="GeneID" id="111249385"/>
<organism evidence="3 4">
    <name type="scientific">Varroa destructor</name>
    <name type="common">Honeybee mite</name>
    <dbReference type="NCBI Taxonomy" id="109461"/>
    <lineage>
        <taxon>Eukaryota</taxon>
        <taxon>Metazoa</taxon>
        <taxon>Ecdysozoa</taxon>
        <taxon>Arthropoda</taxon>
        <taxon>Chelicerata</taxon>
        <taxon>Arachnida</taxon>
        <taxon>Acari</taxon>
        <taxon>Parasitiformes</taxon>
        <taxon>Mesostigmata</taxon>
        <taxon>Gamasina</taxon>
        <taxon>Dermanyssoidea</taxon>
        <taxon>Varroidae</taxon>
        <taxon>Varroa</taxon>
    </lineage>
</organism>
<evidence type="ECO:0000256" key="1">
    <source>
        <dbReference type="SAM" id="Coils"/>
    </source>
</evidence>
<dbReference type="RefSeq" id="XP_022658927.1">
    <property type="nucleotide sequence ID" value="XM_022803192.1"/>
</dbReference>
<keyword evidence="4" id="KW-1185">Reference proteome</keyword>
<dbReference type="RefSeq" id="XP_022658925.1">
    <property type="nucleotide sequence ID" value="XM_022803190.1"/>
</dbReference>
<dbReference type="RefSeq" id="XP_022658926.1">
    <property type="nucleotide sequence ID" value="XM_022803191.1"/>
</dbReference>
<protein>
    <submittedName>
        <fullName evidence="3">Uncharacterized protein</fullName>
    </submittedName>
</protein>
<dbReference type="InParanoid" id="A0A7M7JYA6"/>
<dbReference type="EnsemblMetazoa" id="XM_022803190">
    <property type="protein sequence ID" value="XP_022658925"/>
    <property type="gene ID" value="LOC111249385"/>
</dbReference>
<feature type="coiled-coil region" evidence="1">
    <location>
        <begin position="122"/>
        <end position="149"/>
    </location>
</feature>